<accession>A0AA85J686</accession>
<keyword evidence="2" id="KW-1185">Reference proteome</keyword>
<evidence type="ECO:0008006" key="4">
    <source>
        <dbReference type="Google" id="ProtNLM"/>
    </source>
</evidence>
<proteinExistence type="predicted"/>
<evidence type="ECO:0000256" key="1">
    <source>
        <dbReference type="SAM" id="SignalP"/>
    </source>
</evidence>
<feature type="chain" id="PRO_5041658305" description="Secreted protein" evidence="1">
    <location>
        <begin position="24"/>
        <end position="122"/>
    </location>
</feature>
<evidence type="ECO:0000313" key="3">
    <source>
        <dbReference type="WBParaSite" id="TREG1_1360.1"/>
    </source>
</evidence>
<reference evidence="2" key="1">
    <citation type="submission" date="2022-06" db="EMBL/GenBank/DDBJ databases">
        <authorList>
            <person name="Berger JAMES D."/>
            <person name="Berger JAMES D."/>
        </authorList>
    </citation>
    <scope>NUCLEOTIDE SEQUENCE [LARGE SCALE GENOMIC DNA]</scope>
</reference>
<evidence type="ECO:0000313" key="2">
    <source>
        <dbReference type="Proteomes" id="UP000050795"/>
    </source>
</evidence>
<reference evidence="3" key="2">
    <citation type="submission" date="2023-11" db="UniProtKB">
        <authorList>
            <consortium name="WormBaseParasite"/>
        </authorList>
    </citation>
    <scope>IDENTIFICATION</scope>
</reference>
<feature type="signal peptide" evidence="1">
    <location>
        <begin position="1"/>
        <end position="23"/>
    </location>
</feature>
<organism evidence="2 3">
    <name type="scientific">Trichobilharzia regenti</name>
    <name type="common">Nasal bird schistosome</name>
    <dbReference type="NCBI Taxonomy" id="157069"/>
    <lineage>
        <taxon>Eukaryota</taxon>
        <taxon>Metazoa</taxon>
        <taxon>Spiralia</taxon>
        <taxon>Lophotrochozoa</taxon>
        <taxon>Platyhelminthes</taxon>
        <taxon>Trematoda</taxon>
        <taxon>Digenea</taxon>
        <taxon>Strigeidida</taxon>
        <taxon>Schistosomatoidea</taxon>
        <taxon>Schistosomatidae</taxon>
        <taxon>Trichobilharzia</taxon>
    </lineage>
</organism>
<dbReference type="Proteomes" id="UP000050795">
    <property type="component" value="Unassembled WGS sequence"/>
</dbReference>
<sequence>MKAYPAFPNLVGWLAVWLRHLHPFQLTVVETVLPSLIGEGSNLFQTASPIDGGWCWLLLAVEVAGYSDHLRPRLLYVHLYSYLCYLPLLQFVASSRLHLSHPVCVTLEMNHPCTKSRSSRGF</sequence>
<keyword evidence="1" id="KW-0732">Signal</keyword>
<protein>
    <recommendedName>
        <fullName evidence="4">Secreted protein</fullName>
    </recommendedName>
</protein>
<name>A0AA85J686_TRIRE</name>
<dbReference type="AlphaFoldDB" id="A0AA85J686"/>
<dbReference type="WBParaSite" id="TREG1_1360.1">
    <property type="protein sequence ID" value="TREG1_1360.1"/>
    <property type="gene ID" value="TREG1_1360"/>
</dbReference>